<keyword evidence="2" id="KW-1185">Reference proteome</keyword>
<organism evidence="1 2">
    <name type="scientific">Mucilaginibacter terrigena</name>
    <dbReference type="NCBI Taxonomy" id="2492395"/>
    <lineage>
        <taxon>Bacteria</taxon>
        <taxon>Pseudomonadati</taxon>
        <taxon>Bacteroidota</taxon>
        <taxon>Sphingobacteriia</taxon>
        <taxon>Sphingobacteriales</taxon>
        <taxon>Sphingobacteriaceae</taxon>
        <taxon>Mucilaginibacter</taxon>
    </lineage>
</organism>
<dbReference type="Pfam" id="PF07087">
    <property type="entry name" value="DUF1353"/>
    <property type="match status" value="1"/>
</dbReference>
<evidence type="ECO:0000313" key="2">
    <source>
        <dbReference type="Proteomes" id="UP000293331"/>
    </source>
</evidence>
<accession>A0A4Q5LK60</accession>
<dbReference type="InterPro" id="IPR010767">
    <property type="entry name" value="Phage_CGC-2007_Cje0229"/>
</dbReference>
<dbReference type="EMBL" id="SEWG01000006">
    <property type="protein sequence ID" value="RYU87834.1"/>
    <property type="molecule type" value="Genomic_DNA"/>
</dbReference>
<evidence type="ECO:0000313" key="1">
    <source>
        <dbReference type="EMBL" id="RYU87834.1"/>
    </source>
</evidence>
<protein>
    <submittedName>
        <fullName evidence="1">DUF1353 domain-containing protein</fullName>
    </submittedName>
</protein>
<dbReference type="RefSeq" id="WP_129877531.1">
    <property type="nucleotide sequence ID" value="NZ_SEWG01000006.1"/>
</dbReference>
<sequence>MKYLLFLILFPVAVVAQKTKGRFVGDVVAQWLDNGRSMKLNKEFGYIDPNGKKWDVPKNTIVDGASIPQIFWTIIGGPFEGTYRNASVVHDYYCVVKTEDWKDVHLMFYNACLTGGTNLIKAKIMYAAVYAGGPRWRIDMSKSHGGNSVKMMAQRAIVSEDKLTEINKWIEKNNPSLEDINNKLDKIVVVEDKVLKL</sequence>
<dbReference type="OrthoDB" id="983020at2"/>
<comment type="caution">
    <text evidence="1">The sequence shown here is derived from an EMBL/GenBank/DDBJ whole genome shotgun (WGS) entry which is preliminary data.</text>
</comment>
<proteinExistence type="predicted"/>
<name>A0A4Q5LK60_9SPHI</name>
<gene>
    <name evidence="1" type="ORF">EWM62_15155</name>
</gene>
<dbReference type="Proteomes" id="UP000293331">
    <property type="component" value="Unassembled WGS sequence"/>
</dbReference>
<dbReference type="AlphaFoldDB" id="A0A4Q5LK60"/>
<reference evidence="1 2" key="1">
    <citation type="submission" date="2019-02" db="EMBL/GenBank/DDBJ databases">
        <title>Bacterial novel species Mucilaginibacter sp. 17JY9-4 isolated from soil.</title>
        <authorList>
            <person name="Jung H.-Y."/>
        </authorList>
    </citation>
    <scope>NUCLEOTIDE SEQUENCE [LARGE SCALE GENOMIC DNA]</scope>
    <source>
        <strain evidence="1 2">17JY9-4</strain>
    </source>
</reference>